<protein>
    <submittedName>
        <fullName evidence="5">LacI family transcriptional regulator</fullName>
    </submittedName>
</protein>
<dbReference type="GO" id="GO:0003700">
    <property type="term" value="F:DNA-binding transcription factor activity"/>
    <property type="evidence" value="ECO:0007669"/>
    <property type="project" value="TreeGrafter"/>
</dbReference>
<dbReference type="PANTHER" id="PTHR30146:SF109">
    <property type="entry name" value="HTH-TYPE TRANSCRIPTIONAL REGULATOR GALS"/>
    <property type="match status" value="1"/>
</dbReference>
<dbReference type="GO" id="GO:0000976">
    <property type="term" value="F:transcription cis-regulatory region binding"/>
    <property type="evidence" value="ECO:0007669"/>
    <property type="project" value="TreeGrafter"/>
</dbReference>
<dbReference type="EMBL" id="FOJI01000001">
    <property type="protein sequence ID" value="SEV83357.1"/>
    <property type="molecule type" value="Genomic_DNA"/>
</dbReference>
<dbReference type="SUPFAM" id="SSF53822">
    <property type="entry name" value="Periplasmic binding protein-like I"/>
    <property type="match status" value="1"/>
</dbReference>
<sequence>MCALLKNNETIASCYFADNDLIACGAMKAFKEYGYKIPQDISIIGFDNLPICNYSDPMLTTLKVSVNNMGQTAILRLVHIINCKVFDFFKIELAPELIVRNSVN</sequence>
<dbReference type="PANTHER" id="PTHR30146">
    <property type="entry name" value="LACI-RELATED TRANSCRIPTIONAL REPRESSOR"/>
    <property type="match status" value="1"/>
</dbReference>
<evidence type="ECO:0000313" key="5">
    <source>
        <dbReference type="EMBL" id="SEV83357.1"/>
    </source>
</evidence>
<keyword evidence="3" id="KW-0804">Transcription</keyword>
<keyword evidence="2" id="KW-0238">DNA-binding</keyword>
<evidence type="ECO:0000313" key="6">
    <source>
        <dbReference type="Proteomes" id="UP000199701"/>
    </source>
</evidence>
<dbReference type="AlphaFoldDB" id="A0A1I0M4F9"/>
<keyword evidence="1" id="KW-0805">Transcription regulation</keyword>
<keyword evidence="6" id="KW-1185">Reference proteome</keyword>
<evidence type="ECO:0000256" key="2">
    <source>
        <dbReference type="ARBA" id="ARBA00023125"/>
    </source>
</evidence>
<organism evidence="5 6">
    <name type="scientific">[Clostridium] fimetarium</name>
    <dbReference type="NCBI Taxonomy" id="99656"/>
    <lineage>
        <taxon>Bacteria</taxon>
        <taxon>Bacillati</taxon>
        <taxon>Bacillota</taxon>
        <taxon>Clostridia</taxon>
        <taxon>Lachnospirales</taxon>
        <taxon>Lachnospiraceae</taxon>
    </lineage>
</organism>
<evidence type="ECO:0000259" key="4">
    <source>
        <dbReference type="Pfam" id="PF13377"/>
    </source>
</evidence>
<gene>
    <name evidence="5" type="ORF">SAMN05421659_101190</name>
</gene>
<dbReference type="STRING" id="99656.SAMN05421659_101190"/>
<accession>A0A1I0M4F9</accession>
<feature type="domain" description="Transcriptional regulator LacI/GalR-like sensor" evidence="4">
    <location>
        <begin position="16"/>
        <end position="103"/>
    </location>
</feature>
<reference evidence="5 6" key="1">
    <citation type="submission" date="2016-10" db="EMBL/GenBank/DDBJ databases">
        <authorList>
            <person name="de Groot N.N."/>
        </authorList>
    </citation>
    <scope>NUCLEOTIDE SEQUENCE [LARGE SCALE GENOMIC DNA]</scope>
    <source>
        <strain evidence="5 6">DSM 9179</strain>
    </source>
</reference>
<evidence type="ECO:0000256" key="3">
    <source>
        <dbReference type="ARBA" id="ARBA00023163"/>
    </source>
</evidence>
<dbReference type="InterPro" id="IPR028082">
    <property type="entry name" value="Peripla_BP_I"/>
</dbReference>
<name>A0A1I0M4F9_9FIRM</name>
<proteinExistence type="predicted"/>
<dbReference type="Gene3D" id="3.40.50.2300">
    <property type="match status" value="2"/>
</dbReference>
<dbReference type="Proteomes" id="UP000199701">
    <property type="component" value="Unassembled WGS sequence"/>
</dbReference>
<dbReference type="Pfam" id="PF13377">
    <property type="entry name" value="Peripla_BP_3"/>
    <property type="match status" value="1"/>
</dbReference>
<dbReference type="InterPro" id="IPR046335">
    <property type="entry name" value="LacI/GalR-like_sensor"/>
</dbReference>
<evidence type="ECO:0000256" key="1">
    <source>
        <dbReference type="ARBA" id="ARBA00023015"/>
    </source>
</evidence>